<keyword evidence="5 7" id="KW-0472">Membrane</keyword>
<evidence type="ECO:0000313" key="9">
    <source>
        <dbReference type="EMBL" id="VDK49328.1"/>
    </source>
</evidence>
<keyword evidence="3 7" id="KW-0812">Transmembrane</keyword>
<dbReference type="InterPro" id="IPR050930">
    <property type="entry name" value="MFS_Vesicular_Transporter"/>
</dbReference>
<dbReference type="GO" id="GO:0043195">
    <property type="term" value="C:terminal bouton"/>
    <property type="evidence" value="ECO:0007669"/>
    <property type="project" value="TreeGrafter"/>
</dbReference>
<evidence type="ECO:0000256" key="7">
    <source>
        <dbReference type="SAM" id="Phobius"/>
    </source>
</evidence>
<dbReference type="GO" id="GO:0015842">
    <property type="term" value="P:aminergic neurotransmitter loading into synaptic vesicle"/>
    <property type="evidence" value="ECO:0007669"/>
    <property type="project" value="TreeGrafter"/>
</dbReference>
<reference evidence="9 10" key="1">
    <citation type="submission" date="2018-11" db="EMBL/GenBank/DDBJ databases">
        <authorList>
            <consortium name="Pathogen Informatics"/>
        </authorList>
    </citation>
    <scope>NUCLEOTIDE SEQUENCE [LARGE SCALE GENOMIC DNA]</scope>
</reference>
<evidence type="ECO:0000256" key="4">
    <source>
        <dbReference type="ARBA" id="ARBA00022989"/>
    </source>
</evidence>
<feature type="transmembrane region" description="Helical" evidence="7">
    <location>
        <begin position="157"/>
        <end position="174"/>
    </location>
</feature>
<accession>A0A3P6S5E6</accession>
<proteinExistence type="predicted"/>
<dbReference type="EMBL" id="UYRV01002838">
    <property type="protein sequence ID" value="VDK49328.1"/>
    <property type="molecule type" value="Genomic_DNA"/>
</dbReference>
<dbReference type="PROSITE" id="PS50850">
    <property type="entry name" value="MFS"/>
    <property type="match status" value="1"/>
</dbReference>
<evidence type="ECO:0000256" key="3">
    <source>
        <dbReference type="ARBA" id="ARBA00022692"/>
    </source>
</evidence>
<feature type="transmembrane region" description="Helical" evidence="7">
    <location>
        <begin position="186"/>
        <end position="209"/>
    </location>
</feature>
<feature type="transmembrane region" description="Helical" evidence="7">
    <location>
        <begin position="16"/>
        <end position="39"/>
    </location>
</feature>
<evidence type="ECO:0000256" key="2">
    <source>
        <dbReference type="ARBA" id="ARBA00022448"/>
    </source>
</evidence>
<feature type="transmembrane region" description="Helical" evidence="7">
    <location>
        <begin position="129"/>
        <end position="151"/>
    </location>
</feature>
<dbReference type="InterPro" id="IPR011701">
    <property type="entry name" value="MFS"/>
</dbReference>
<evidence type="ECO:0000256" key="5">
    <source>
        <dbReference type="ARBA" id="ARBA00023136"/>
    </source>
</evidence>
<dbReference type="GO" id="GO:0030672">
    <property type="term" value="C:synaptic vesicle membrane"/>
    <property type="evidence" value="ECO:0007669"/>
    <property type="project" value="TreeGrafter"/>
</dbReference>
<dbReference type="PANTHER" id="PTHR23506">
    <property type="entry name" value="GH10249P"/>
    <property type="match status" value="1"/>
</dbReference>
<evidence type="ECO:0000256" key="6">
    <source>
        <dbReference type="SAM" id="MobiDB-lite"/>
    </source>
</evidence>
<name>A0A3P6S5E6_CYLGO</name>
<evidence type="ECO:0000259" key="8">
    <source>
        <dbReference type="PROSITE" id="PS50850"/>
    </source>
</evidence>
<dbReference type="OrthoDB" id="5086884at2759"/>
<feature type="region of interest" description="Disordered" evidence="6">
    <location>
        <begin position="84"/>
        <end position="119"/>
    </location>
</feature>
<gene>
    <name evidence="9" type="ORF">CGOC_LOCUS1500</name>
</gene>
<feature type="domain" description="Major facilitator superfamily (MFS) profile" evidence="8">
    <location>
        <begin position="17"/>
        <end position="269"/>
    </location>
</feature>
<organism evidence="9 10">
    <name type="scientific">Cylicostephanus goldi</name>
    <name type="common">Nematode worm</name>
    <dbReference type="NCBI Taxonomy" id="71465"/>
    <lineage>
        <taxon>Eukaryota</taxon>
        <taxon>Metazoa</taxon>
        <taxon>Ecdysozoa</taxon>
        <taxon>Nematoda</taxon>
        <taxon>Chromadorea</taxon>
        <taxon>Rhabditida</taxon>
        <taxon>Rhabditina</taxon>
        <taxon>Rhabditomorpha</taxon>
        <taxon>Strongyloidea</taxon>
        <taxon>Strongylidae</taxon>
        <taxon>Cylicostephanus</taxon>
    </lineage>
</organism>
<keyword evidence="10" id="KW-1185">Reference proteome</keyword>
<dbReference type="GO" id="GO:0005335">
    <property type="term" value="F:serotonin:sodium:chloride symporter activity"/>
    <property type="evidence" value="ECO:0007669"/>
    <property type="project" value="TreeGrafter"/>
</dbReference>
<dbReference type="InterPro" id="IPR020846">
    <property type="entry name" value="MFS_dom"/>
</dbReference>
<dbReference type="Gene3D" id="1.20.1250.20">
    <property type="entry name" value="MFS general substrate transporter like domains"/>
    <property type="match status" value="1"/>
</dbReference>
<dbReference type="Pfam" id="PF07690">
    <property type="entry name" value="MFS_1"/>
    <property type="match status" value="1"/>
</dbReference>
<keyword evidence="2" id="KW-0813">Transport</keyword>
<comment type="subcellular location">
    <subcellularLocation>
        <location evidence="1">Membrane</location>
        <topology evidence="1">Multi-pass membrane protein</topology>
    </subcellularLocation>
</comment>
<protein>
    <recommendedName>
        <fullName evidence="8">Major facilitator superfamily (MFS) profile domain-containing protein</fullName>
    </recommendedName>
</protein>
<evidence type="ECO:0000256" key="1">
    <source>
        <dbReference type="ARBA" id="ARBA00004141"/>
    </source>
</evidence>
<dbReference type="AlphaFoldDB" id="A0A3P6S5E6"/>
<sequence>MTLNDTINHYRNNRKVLLLIVYIALFLDNMLLTTVVPIIPEYLLRISHPNTTDQLLYNKPVEDHAIEKRQIVWDDDAWDMPMPGSTGEDIPWEENPLAIQRKPEKSRKKAKQRNKEISRKQPVPYSERFVIMFLSTVLFAFGTSYGTLWFARAMQGVGSACSSTSGMGMLAQAYPDDAERGSAMGIALGGIALGVLVGPPYGGVLYQWAGKELPFILLALLALFDGSLQFIVLQPKVDRGEPEGSTIKQLVKDPYIIVAAGRVKTDVYP</sequence>
<feature type="transmembrane region" description="Helical" evidence="7">
    <location>
        <begin position="215"/>
        <end position="233"/>
    </location>
</feature>
<keyword evidence="4 7" id="KW-1133">Transmembrane helix</keyword>
<dbReference type="Proteomes" id="UP000271889">
    <property type="component" value="Unassembled WGS sequence"/>
</dbReference>
<evidence type="ECO:0000313" key="10">
    <source>
        <dbReference type="Proteomes" id="UP000271889"/>
    </source>
</evidence>
<dbReference type="PANTHER" id="PTHR23506:SF23">
    <property type="entry name" value="GH10249P"/>
    <property type="match status" value="1"/>
</dbReference>
<dbReference type="InterPro" id="IPR036259">
    <property type="entry name" value="MFS_trans_sf"/>
</dbReference>
<dbReference type="SUPFAM" id="SSF103473">
    <property type="entry name" value="MFS general substrate transporter"/>
    <property type="match status" value="1"/>
</dbReference>